<reference evidence="2 3" key="1">
    <citation type="journal article" date="2018" name="Genome Biol. Evol.">
        <title>Multiple Roots of Fruiting Body Formation in Amoebozoa.</title>
        <authorList>
            <person name="Hillmann F."/>
            <person name="Forbes G."/>
            <person name="Novohradska S."/>
            <person name="Ferling I."/>
            <person name="Riege K."/>
            <person name="Groth M."/>
            <person name="Westermann M."/>
            <person name="Marz M."/>
            <person name="Spaller T."/>
            <person name="Winckler T."/>
            <person name="Schaap P."/>
            <person name="Glockner G."/>
        </authorList>
    </citation>
    <scope>NUCLEOTIDE SEQUENCE [LARGE SCALE GENOMIC DNA]</scope>
    <source>
        <strain evidence="2 3">Jena</strain>
    </source>
</reference>
<evidence type="ECO:0000256" key="1">
    <source>
        <dbReference type="SAM" id="MobiDB-lite"/>
    </source>
</evidence>
<evidence type="ECO:0000313" key="2">
    <source>
        <dbReference type="EMBL" id="PRP84101.1"/>
    </source>
</evidence>
<keyword evidence="3" id="KW-1185">Reference proteome</keyword>
<feature type="region of interest" description="Disordered" evidence="1">
    <location>
        <begin position="321"/>
        <end position="343"/>
    </location>
</feature>
<name>A0A2P6NJH7_9EUKA</name>
<dbReference type="Proteomes" id="UP000241769">
    <property type="component" value="Unassembled WGS sequence"/>
</dbReference>
<dbReference type="InParanoid" id="A0A2P6NJH7"/>
<gene>
    <name evidence="2" type="ORF">PROFUN_04092</name>
</gene>
<dbReference type="AlphaFoldDB" id="A0A2P6NJH7"/>
<sequence>MIHVTELDLALGILSKVAADSDGRGKVFIEACPYARIRKTCRPVCNFSHLMMARQQPNDDIDLDEKIVQSLIDQRLPKLSIEKQEECIYYLFHLLKLAEDRRQSRCHAVQNQRYRVKFLKYWKYLAFRILQIYKTTQNSNLLAMSEIAFWNCRNSSETVLPPPKTVSSPIKNDIQAPPVIEKKVTRERSVQTSVPKTSQGVQSDSHTVEDASVQANPTLCSVQIQHDLIEDPPKNSPRPETKKDTPRREEKEDANRAYEEEMLRVELQRRMERLEYKRSKHQLDLKREEEEMKLSLYQKRMDTHLAVERQRIELMKEDAAVTRSAATPTPSFEFPPTNPNQRGMMEEEPLRTEDLDVKSPQINTRLERLSLDYADEPIRPLEYHTPGLPQLQMSPPDYTKTKLVRVETEPPPVLYRSFPNLPTEEPPPKKLDKRETLQKMSLRYNSAPLLNLTMHTSPQREHAMQKLSLRGKPIMR</sequence>
<comment type="caution">
    <text evidence="2">The sequence shown here is derived from an EMBL/GenBank/DDBJ whole genome shotgun (WGS) entry which is preliminary data.</text>
</comment>
<evidence type="ECO:0000313" key="3">
    <source>
        <dbReference type="Proteomes" id="UP000241769"/>
    </source>
</evidence>
<organism evidence="2 3">
    <name type="scientific">Planoprotostelium fungivorum</name>
    <dbReference type="NCBI Taxonomy" id="1890364"/>
    <lineage>
        <taxon>Eukaryota</taxon>
        <taxon>Amoebozoa</taxon>
        <taxon>Evosea</taxon>
        <taxon>Variosea</taxon>
        <taxon>Cavosteliida</taxon>
        <taxon>Cavosteliaceae</taxon>
        <taxon>Planoprotostelium</taxon>
    </lineage>
</organism>
<dbReference type="EMBL" id="MDYQ01000069">
    <property type="protein sequence ID" value="PRP84101.1"/>
    <property type="molecule type" value="Genomic_DNA"/>
</dbReference>
<protein>
    <submittedName>
        <fullName evidence="2">Uncharacterized protein</fullName>
    </submittedName>
</protein>
<proteinExistence type="predicted"/>
<feature type="region of interest" description="Disordered" evidence="1">
    <location>
        <begin position="184"/>
        <end position="210"/>
    </location>
</feature>
<feature type="region of interest" description="Disordered" evidence="1">
    <location>
        <begin position="227"/>
        <end position="257"/>
    </location>
</feature>
<accession>A0A2P6NJH7</accession>
<feature type="compositionally biased region" description="Polar residues" evidence="1">
    <location>
        <begin position="190"/>
        <end position="205"/>
    </location>
</feature>